<dbReference type="PANTHER" id="PTHR16184:SF6">
    <property type="entry name" value="ELONGATOR COMPLEX PROTEIN 6"/>
    <property type="match status" value="1"/>
</dbReference>
<evidence type="ECO:0000313" key="4">
    <source>
        <dbReference type="EMBL" id="KAJ6640391.1"/>
    </source>
</evidence>
<dbReference type="EMBL" id="WJQU01000003">
    <property type="protein sequence ID" value="KAJ6640391.1"/>
    <property type="molecule type" value="Genomic_DNA"/>
</dbReference>
<organism evidence="4 5">
    <name type="scientific">Pseudolycoriella hygida</name>
    <dbReference type="NCBI Taxonomy" id="35572"/>
    <lineage>
        <taxon>Eukaryota</taxon>
        <taxon>Metazoa</taxon>
        <taxon>Ecdysozoa</taxon>
        <taxon>Arthropoda</taxon>
        <taxon>Hexapoda</taxon>
        <taxon>Insecta</taxon>
        <taxon>Pterygota</taxon>
        <taxon>Neoptera</taxon>
        <taxon>Endopterygota</taxon>
        <taxon>Diptera</taxon>
        <taxon>Nematocera</taxon>
        <taxon>Sciaroidea</taxon>
        <taxon>Sciaridae</taxon>
        <taxon>Pseudolycoriella</taxon>
    </lineage>
</organism>
<comment type="similarity">
    <text evidence="2">Belongs to the ELP6 family.</text>
</comment>
<dbReference type="Gene3D" id="3.40.50.300">
    <property type="entry name" value="P-loop containing nucleotide triphosphate hydrolases"/>
    <property type="match status" value="1"/>
</dbReference>
<dbReference type="GO" id="GO:0033588">
    <property type="term" value="C:elongator holoenzyme complex"/>
    <property type="evidence" value="ECO:0007669"/>
    <property type="project" value="InterPro"/>
</dbReference>
<protein>
    <recommendedName>
        <fullName evidence="3">Elongator complex protein 6</fullName>
    </recommendedName>
</protein>
<dbReference type="Proteomes" id="UP001151699">
    <property type="component" value="Chromosome X"/>
</dbReference>
<name>A0A9Q0MYW5_9DIPT</name>
<dbReference type="InterPro" id="IPR027417">
    <property type="entry name" value="P-loop_NTPase"/>
</dbReference>
<sequence>MARSVVLACNLNELKDFMLIREDVGVDGSFLINCILGRNFLTPNSSTILVCLHHTYEHYTCAGKRLNLNLNDARSKGHLFVIDYIKDMACELNDISSFNMQPETLVNDLLDKIINTATMLLKNRPCVIILDDLHNCNVFEVLANTISDLAESEIIVHELTSGCSKEVDGRLVVKKCNGFDSEKTVLYKFCKKRKYKE</sequence>
<keyword evidence="5" id="KW-1185">Reference proteome</keyword>
<dbReference type="GO" id="GO:0002098">
    <property type="term" value="P:tRNA wobble uridine modification"/>
    <property type="evidence" value="ECO:0007669"/>
    <property type="project" value="InterPro"/>
</dbReference>
<dbReference type="AlphaFoldDB" id="A0A9Q0MYW5"/>
<dbReference type="Pfam" id="PF09807">
    <property type="entry name" value="ELP6"/>
    <property type="match status" value="1"/>
</dbReference>
<comment type="caution">
    <text evidence="4">The sequence shown here is derived from an EMBL/GenBank/DDBJ whole genome shotgun (WGS) entry which is preliminary data.</text>
</comment>
<reference evidence="4" key="1">
    <citation type="submission" date="2022-07" db="EMBL/GenBank/DDBJ databases">
        <authorList>
            <person name="Trinca V."/>
            <person name="Uliana J.V.C."/>
            <person name="Torres T.T."/>
            <person name="Ward R.J."/>
            <person name="Monesi N."/>
        </authorList>
    </citation>
    <scope>NUCLEOTIDE SEQUENCE</scope>
    <source>
        <strain evidence="4">HSMRA1968</strain>
        <tissue evidence="4">Whole embryos</tissue>
    </source>
</reference>
<dbReference type="InterPro" id="IPR018627">
    <property type="entry name" value="ELP6"/>
</dbReference>
<evidence type="ECO:0000256" key="2">
    <source>
        <dbReference type="ARBA" id="ARBA00008837"/>
    </source>
</evidence>
<evidence type="ECO:0000313" key="5">
    <source>
        <dbReference type="Proteomes" id="UP001151699"/>
    </source>
</evidence>
<gene>
    <name evidence="4" type="primary">elp6</name>
    <name evidence="4" type="ORF">Bhyg_13142</name>
</gene>
<evidence type="ECO:0000256" key="3">
    <source>
        <dbReference type="ARBA" id="ARBA00020263"/>
    </source>
</evidence>
<evidence type="ECO:0000256" key="1">
    <source>
        <dbReference type="ARBA" id="ARBA00005043"/>
    </source>
</evidence>
<proteinExistence type="inferred from homology"/>
<dbReference type="OrthoDB" id="9995306at2759"/>
<feature type="non-terminal residue" evidence="4">
    <location>
        <position position="1"/>
    </location>
</feature>
<comment type="pathway">
    <text evidence="1">tRNA modification; 5-methoxycarbonylmethyl-2-thiouridine-tRNA biosynthesis.</text>
</comment>
<accession>A0A9Q0MYW5</accession>
<dbReference type="PANTHER" id="PTHR16184">
    <property type="entry name" value="ELONGATOR COMPLEX PROTEIN 6"/>
    <property type="match status" value="1"/>
</dbReference>